<dbReference type="AlphaFoldDB" id="A0A1G2SKX9"/>
<dbReference type="PANTHER" id="PTHR10199:SF100">
    <property type="entry name" value="THROMBOSPONDIN, ISOFORM A"/>
    <property type="match status" value="1"/>
</dbReference>
<dbReference type="InterPro" id="IPR003367">
    <property type="entry name" value="Thrombospondin_3-like_rpt"/>
</dbReference>
<dbReference type="Gene3D" id="4.10.1080.10">
    <property type="entry name" value="TSP type-3 repeat"/>
    <property type="match status" value="1"/>
</dbReference>
<dbReference type="STRING" id="1802730.A2591_02150"/>
<evidence type="ECO:0000256" key="3">
    <source>
        <dbReference type="SAM" id="MobiDB-lite"/>
    </source>
</evidence>
<keyword evidence="1" id="KW-0732">Signal</keyword>
<keyword evidence="4" id="KW-1133">Transmembrane helix</keyword>
<protein>
    <submittedName>
        <fullName evidence="5">Uncharacterized protein</fullName>
    </submittedName>
</protein>
<dbReference type="Proteomes" id="UP000178168">
    <property type="component" value="Unassembled WGS sequence"/>
</dbReference>
<dbReference type="SUPFAM" id="SSF103647">
    <property type="entry name" value="TSP type-3 repeat"/>
    <property type="match status" value="1"/>
</dbReference>
<feature type="transmembrane region" description="Helical" evidence="4">
    <location>
        <begin position="363"/>
        <end position="382"/>
    </location>
</feature>
<proteinExistence type="predicted"/>
<feature type="region of interest" description="Disordered" evidence="3">
    <location>
        <begin position="326"/>
        <end position="351"/>
    </location>
</feature>
<evidence type="ECO:0000313" key="5">
    <source>
        <dbReference type="EMBL" id="OHA85733.1"/>
    </source>
</evidence>
<name>A0A1G2SKX9_9BACT</name>
<reference evidence="5 6" key="1">
    <citation type="journal article" date="2016" name="Nat. Commun.">
        <title>Thousands of microbial genomes shed light on interconnected biogeochemical processes in an aquifer system.</title>
        <authorList>
            <person name="Anantharaman K."/>
            <person name="Brown C.T."/>
            <person name="Hug L.A."/>
            <person name="Sharon I."/>
            <person name="Castelle C.J."/>
            <person name="Probst A.J."/>
            <person name="Thomas B.C."/>
            <person name="Singh A."/>
            <person name="Wilkins M.J."/>
            <person name="Karaoz U."/>
            <person name="Brodie E.L."/>
            <person name="Williams K.H."/>
            <person name="Hubbard S.S."/>
            <person name="Banfield J.F."/>
        </authorList>
    </citation>
    <scope>NUCLEOTIDE SEQUENCE [LARGE SCALE GENOMIC DNA]</scope>
</reference>
<dbReference type="PANTHER" id="PTHR10199">
    <property type="entry name" value="THROMBOSPONDIN"/>
    <property type="match status" value="1"/>
</dbReference>
<organism evidence="5 6">
    <name type="scientific">Candidatus Yonathbacteria bacterium RIFOXYD1_FULL_52_36</name>
    <dbReference type="NCBI Taxonomy" id="1802730"/>
    <lineage>
        <taxon>Bacteria</taxon>
        <taxon>Candidatus Yonathiibacteriota</taxon>
    </lineage>
</organism>
<keyword evidence="4" id="KW-0472">Membrane</keyword>
<comment type="caution">
    <text evidence="5">The sequence shown here is derived from an EMBL/GenBank/DDBJ whole genome shotgun (WGS) entry which is preliminary data.</text>
</comment>
<feature type="compositionally biased region" description="Basic and acidic residues" evidence="3">
    <location>
        <begin position="329"/>
        <end position="342"/>
    </location>
</feature>
<dbReference type="GO" id="GO:0007155">
    <property type="term" value="P:cell adhesion"/>
    <property type="evidence" value="ECO:0007669"/>
    <property type="project" value="InterPro"/>
</dbReference>
<gene>
    <name evidence="5" type="ORF">A2591_02150</name>
</gene>
<sequence length="401" mass="43306">MMMNIPMNMLKRSVGISLAIFVLAGITVEAVSGNVEQTLTAFRNVQDLTVPAVRVPTVVEVSVDEASTMNSSVGVLDTETSELLPYFYKSVRSEVNVPFSIETAPSVGVGSSMTDGNYESYAQYDVPETGAGEARITIVSPQPITLSKIGFALDYHVAAPTGVEVRSVAGNGKETILYSMARMQGTSVFFPKTTAERFTVTLRYAQPLRITELLLRDEDSKVLSGAYVRFLAQPGHEYRLYSNPDRAVSYSTREGGDLGSAQSVVRITGGPVLSNQGYVPADTDGDAIPDAVDNCIGVANQNQEDVDGNGRGDACDDFDRDGVLNSADNCRDHPNRSQRDTDADGMGDECDAEESRLTERLVWLPWLGLGLTAGVLLVLFVLTMRKQTPKDESTPPPTLPE</sequence>
<keyword evidence="2" id="KW-0106">Calcium</keyword>
<dbReference type="InterPro" id="IPR028974">
    <property type="entry name" value="TSP_type-3_rpt"/>
</dbReference>
<evidence type="ECO:0000256" key="1">
    <source>
        <dbReference type="ARBA" id="ARBA00022729"/>
    </source>
</evidence>
<dbReference type="InterPro" id="IPR017897">
    <property type="entry name" value="Thrombospondin_3_rpt"/>
</dbReference>
<dbReference type="EMBL" id="MHUZ01000019">
    <property type="protein sequence ID" value="OHA85733.1"/>
    <property type="molecule type" value="Genomic_DNA"/>
</dbReference>
<evidence type="ECO:0000256" key="2">
    <source>
        <dbReference type="ARBA" id="ARBA00022837"/>
    </source>
</evidence>
<evidence type="ECO:0000313" key="6">
    <source>
        <dbReference type="Proteomes" id="UP000178168"/>
    </source>
</evidence>
<dbReference type="Pfam" id="PF02412">
    <property type="entry name" value="TSP_3"/>
    <property type="match status" value="2"/>
</dbReference>
<evidence type="ECO:0000256" key="4">
    <source>
        <dbReference type="SAM" id="Phobius"/>
    </source>
</evidence>
<accession>A0A1G2SKX9</accession>
<keyword evidence="4" id="KW-0812">Transmembrane</keyword>
<dbReference type="GO" id="GO:0005509">
    <property type="term" value="F:calcium ion binding"/>
    <property type="evidence" value="ECO:0007669"/>
    <property type="project" value="InterPro"/>
</dbReference>
<dbReference type="PROSITE" id="PS51234">
    <property type="entry name" value="TSP3"/>
    <property type="match status" value="1"/>
</dbReference>